<name>A0ABQ4K7Y7_9BACI</name>
<proteinExistence type="predicted"/>
<organism evidence="1 2">
    <name type="scientific">Siminovitchia fordii</name>
    <dbReference type="NCBI Taxonomy" id="254759"/>
    <lineage>
        <taxon>Bacteria</taxon>
        <taxon>Bacillati</taxon>
        <taxon>Bacillota</taxon>
        <taxon>Bacilli</taxon>
        <taxon>Bacillales</taxon>
        <taxon>Bacillaceae</taxon>
        <taxon>Siminovitchia</taxon>
    </lineage>
</organism>
<sequence>MVRRYLIPLISFIGTTLVMIGKKLQTKMSYPKHFPIESVEQRTHEVIFHFRSGKGPFRIYREGRLIYEGDDESFTDNELAAGTTYLYTIEIGSRRGMPERMKVQTSTDTAFKEPESVLKNCTQTTIISRSLVAMEWEPIEGVEEYLIYRNGKKIAKVEEPVFVDRWVRSQVEYTYGIYAKRSLVSEKDLDQPELRVTKNGKKEQNVPMEKFQMTKVLDSLEEILKPEDELYEKKEWKFLYKTFLSKNWIKNPNNQSPYRYFKGDGRGFDPLSPDYRSMAEVVVTGDGSEVRLNKDIGKTKGYGMLRKLKNEETASDKGIYLENVAVDGEKASFVLKHSVTNPLDELTVVDYQVWADLHHSGYYDITGIHEQSPDHEVYLKHGIQRSWTVLHQSEDEGMEWIDLMHWRVSNFK</sequence>
<accession>A0ABQ4K7Y7</accession>
<dbReference type="Proteomes" id="UP000680279">
    <property type="component" value="Unassembled WGS sequence"/>
</dbReference>
<keyword evidence="2" id="KW-1185">Reference proteome</keyword>
<gene>
    <name evidence="1" type="ORF">J1TS3_29600</name>
</gene>
<dbReference type="RefSeq" id="WP_018706920.1">
    <property type="nucleotide sequence ID" value="NZ_BOQT01000011.1"/>
</dbReference>
<evidence type="ECO:0000313" key="2">
    <source>
        <dbReference type="Proteomes" id="UP000680279"/>
    </source>
</evidence>
<comment type="caution">
    <text evidence="1">The sequence shown here is derived from an EMBL/GenBank/DDBJ whole genome shotgun (WGS) entry which is preliminary data.</text>
</comment>
<evidence type="ECO:0000313" key="1">
    <source>
        <dbReference type="EMBL" id="GIN21826.1"/>
    </source>
</evidence>
<protein>
    <recommendedName>
        <fullName evidence="3">DUF3238 domain-containing protein</fullName>
    </recommendedName>
</protein>
<reference evidence="1 2" key="1">
    <citation type="submission" date="2021-03" db="EMBL/GenBank/DDBJ databases">
        <title>Antimicrobial resistance genes in bacteria isolated from Japanese honey, and their potential for conferring macrolide and lincosamide resistance in the American foulbrood pathogen Paenibacillus larvae.</title>
        <authorList>
            <person name="Okamoto M."/>
            <person name="Kumagai M."/>
            <person name="Kanamori H."/>
            <person name="Takamatsu D."/>
        </authorList>
    </citation>
    <scope>NUCLEOTIDE SEQUENCE [LARGE SCALE GENOMIC DNA]</scope>
    <source>
        <strain evidence="1 2">J1TS3</strain>
    </source>
</reference>
<dbReference type="EMBL" id="BOQT01000011">
    <property type="protein sequence ID" value="GIN21826.1"/>
    <property type="molecule type" value="Genomic_DNA"/>
</dbReference>
<evidence type="ECO:0008006" key="3">
    <source>
        <dbReference type="Google" id="ProtNLM"/>
    </source>
</evidence>